<dbReference type="Pfam" id="PF13338">
    <property type="entry name" value="AbiEi_4"/>
    <property type="match status" value="1"/>
</dbReference>
<sequence length="304" mass="32495">MIELPEPLVELARGQHGMFTTRQAEKAGLTPFALLAAVQAGLLVHPGRGLYAVSALVDETSPSAWHQHLAAGARLVYPDAVLCSVSAVIAHGVDVWGTELSRANILRPVHRSAGMQAMRVRKLAGHTVVVTPLGPAVDVSTALAQHTVDHGITQGVVSADCALRDRLLTFDQLTAAVEAMAGNRNGSRGRAMLGFTNPLHESVAESRTAVALSMGGLQLDPQVEIRDGHGNFVARVDFLVRGTNVIVEFDGKLKYESNDVSVLWAEKKREDSLRRLGYVIVRLTWADLENGAALGKVRAVLTAA</sequence>
<dbReference type="OrthoDB" id="5176673at2"/>
<evidence type="ECO:0000259" key="1">
    <source>
        <dbReference type="Pfam" id="PF13338"/>
    </source>
</evidence>
<dbReference type="InterPro" id="IPR025159">
    <property type="entry name" value="AbiEi_N"/>
</dbReference>
<feature type="domain" description="AbiEi antitoxin N-terminal" evidence="1">
    <location>
        <begin position="7"/>
        <end position="53"/>
    </location>
</feature>
<accession>A0A2T0U667</accession>
<proteinExistence type="predicted"/>
<dbReference type="RefSeq" id="WP_106298656.1">
    <property type="nucleotide sequence ID" value="NZ_PVTI01000028.1"/>
</dbReference>
<evidence type="ECO:0000313" key="3">
    <source>
        <dbReference type="Proteomes" id="UP000237822"/>
    </source>
</evidence>
<dbReference type="EMBL" id="PVTI01000028">
    <property type="protein sequence ID" value="PRY53394.1"/>
    <property type="molecule type" value="Genomic_DNA"/>
</dbReference>
<organism evidence="2 3">
    <name type="scientific">Knoellia remsis</name>
    <dbReference type="NCBI Taxonomy" id="407159"/>
    <lineage>
        <taxon>Bacteria</taxon>
        <taxon>Bacillati</taxon>
        <taxon>Actinomycetota</taxon>
        <taxon>Actinomycetes</taxon>
        <taxon>Micrococcales</taxon>
        <taxon>Intrasporangiaceae</taxon>
        <taxon>Knoellia</taxon>
    </lineage>
</organism>
<dbReference type="AlphaFoldDB" id="A0A2T0U667"/>
<evidence type="ECO:0000313" key="2">
    <source>
        <dbReference type="EMBL" id="PRY53394.1"/>
    </source>
</evidence>
<gene>
    <name evidence="2" type="ORF">BCF74_12813</name>
</gene>
<protein>
    <submittedName>
        <fullName evidence="2">Putative AbiEi antitoxin of type IV toxin-antitoxin system</fullName>
    </submittedName>
</protein>
<dbReference type="Proteomes" id="UP000237822">
    <property type="component" value="Unassembled WGS sequence"/>
</dbReference>
<keyword evidence="3" id="KW-1185">Reference proteome</keyword>
<name>A0A2T0U667_9MICO</name>
<reference evidence="2 3" key="1">
    <citation type="submission" date="2018-03" db="EMBL/GenBank/DDBJ databases">
        <title>Genomic Encyclopedia of Archaeal and Bacterial Type Strains, Phase II (KMG-II): from individual species to whole genera.</title>
        <authorList>
            <person name="Goeker M."/>
        </authorList>
    </citation>
    <scope>NUCLEOTIDE SEQUENCE [LARGE SCALE GENOMIC DNA]</scope>
    <source>
        <strain evidence="2 3">ATCC BAA-1496</strain>
    </source>
</reference>
<comment type="caution">
    <text evidence="2">The sequence shown here is derived from an EMBL/GenBank/DDBJ whole genome shotgun (WGS) entry which is preliminary data.</text>
</comment>